<evidence type="ECO:0000259" key="7">
    <source>
        <dbReference type="Pfam" id="PF07980"/>
    </source>
</evidence>
<dbReference type="AlphaFoldDB" id="A0A1M6CDN4"/>
<accession>A0A1M6CDN4</accession>
<dbReference type="RefSeq" id="WP_025831148.1">
    <property type="nucleotide sequence ID" value="NZ_FQZN01000004.1"/>
</dbReference>
<evidence type="ECO:0000256" key="4">
    <source>
        <dbReference type="ARBA" id="ARBA00023136"/>
    </source>
</evidence>
<dbReference type="Gene3D" id="1.25.40.390">
    <property type="match status" value="1"/>
</dbReference>
<evidence type="ECO:0000313" key="9">
    <source>
        <dbReference type="EMBL" id="SHI58921.1"/>
    </source>
</evidence>
<feature type="domain" description="SusD-like N-terminal" evidence="8">
    <location>
        <begin position="107"/>
        <end position="241"/>
    </location>
</feature>
<dbReference type="Pfam" id="PF07980">
    <property type="entry name" value="SusD_RagB"/>
    <property type="match status" value="1"/>
</dbReference>
<evidence type="ECO:0000256" key="1">
    <source>
        <dbReference type="ARBA" id="ARBA00004442"/>
    </source>
</evidence>
<evidence type="ECO:0000256" key="3">
    <source>
        <dbReference type="ARBA" id="ARBA00022729"/>
    </source>
</evidence>
<organism evidence="9 10">
    <name type="scientific">Bacteroides stercorirosoris</name>
    <dbReference type="NCBI Taxonomy" id="871324"/>
    <lineage>
        <taxon>Bacteria</taxon>
        <taxon>Pseudomonadati</taxon>
        <taxon>Bacteroidota</taxon>
        <taxon>Bacteroidia</taxon>
        <taxon>Bacteroidales</taxon>
        <taxon>Bacteroidaceae</taxon>
        <taxon>Bacteroides</taxon>
    </lineage>
</organism>
<dbReference type="Gene3D" id="1.25.40.10">
    <property type="entry name" value="Tetratricopeptide repeat domain"/>
    <property type="match status" value="1"/>
</dbReference>
<keyword evidence="4" id="KW-0472">Membrane</keyword>
<dbReference type="InterPro" id="IPR012944">
    <property type="entry name" value="SusD_RagB_dom"/>
</dbReference>
<dbReference type="SUPFAM" id="SSF48452">
    <property type="entry name" value="TPR-like"/>
    <property type="match status" value="1"/>
</dbReference>
<reference evidence="10" key="1">
    <citation type="submission" date="2016-11" db="EMBL/GenBank/DDBJ databases">
        <authorList>
            <person name="Varghese N."/>
            <person name="Submissions S."/>
        </authorList>
    </citation>
    <scope>NUCLEOTIDE SEQUENCE [LARGE SCALE GENOMIC DNA]</scope>
    <source>
        <strain evidence="10">DSM 26884</strain>
    </source>
</reference>
<keyword evidence="5" id="KW-0998">Cell outer membrane</keyword>
<evidence type="ECO:0000256" key="6">
    <source>
        <dbReference type="SAM" id="SignalP"/>
    </source>
</evidence>
<comment type="subcellular location">
    <subcellularLocation>
        <location evidence="1">Cell outer membrane</location>
    </subcellularLocation>
</comment>
<evidence type="ECO:0000256" key="2">
    <source>
        <dbReference type="ARBA" id="ARBA00006275"/>
    </source>
</evidence>
<dbReference type="InterPro" id="IPR033985">
    <property type="entry name" value="SusD-like_N"/>
</dbReference>
<evidence type="ECO:0000259" key="8">
    <source>
        <dbReference type="Pfam" id="PF14322"/>
    </source>
</evidence>
<dbReference type="PROSITE" id="PS51257">
    <property type="entry name" value="PROKAR_LIPOPROTEIN"/>
    <property type="match status" value="1"/>
</dbReference>
<name>A0A1M6CDN4_9BACE</name>
<comment type="similarity">
    <text evidence="2">Belongs to the SusD family.</text>
</comment>
<dbReference type="CDD" id="cd08977">
    <property type="entry name" value="SusD"/>
    <property type="match status" value="1"/>
</dbReference>
<dbReference type="InterPro" id="IPR011990">
    <property type="entry name" value="TPR-like_helical_dom_sf"/>
</dbReference>
<evidence type="ECO:0000313" key="10">
    <source>
        <dbReference type="Proteomes" id="UP000184192"/>
    </source>
</evidence>
<sequence length="524" mass="59070">MKKIFYTVLLFAGTLFTTSCLDDLNQYPHTETTSADVYTSAANYKAVLGKLYVSFVIAGQEKGGGDKDLDSNFGYDYMRCYFNMQECGTDEVVYTWLGGEKMSGLTYLSWDANDAWVSDTYYRIYYTIALCNEFLRNATDGQIEKFSESEQAEIRHYRAEARFLRALAYYHALDLYRNIPLVTENDPVGSYLPPRYTATQMFEYLETELKDVDADLLDRTECEYGRACKQAAYALLARLYLNAEVYTGTAHWTDCITYCNEILKAGYTLEGDYAKLFNADNHNRTNEIIYAFPVDATHTVSWGATTYIICGGVNNTSDTQVPADYGVSSGWGNFRLRGELPDLFSDGDGRGMFYTEGQTKTIDVVENQSNGYLPEKWTNLTDAGEAASNSNDGGVNTDFPVFRLADVYLMLAEAVVRGGEGSSRSTALGCVNDLRRRAFGNDSGNITDGQLTTDFILDERARELYLECVRRTDLIRYGKFTTSSYLWQWKGGVMNGQAVDNKYNIYPIPSTELTANPNLYNENY</sequence>
<protein>
    <submittedName>
        <fullName evidence="9">Starch-binding associating with outer membrane</fullName>
    </submittedName>
</protein>
<dbReference type="Gene3D" id="1.10.3780.10">
    <property type="entry name" value="SusD-like"/>
    <property type="match status" value="1"/>
</dbReference>
<dbReference type="GeneID" id="92711139"/>
<dbReference type="eggNOG" id="COG3637">
    <property type="taxonomic scope" value="Bacteria"/>
</dbReference>
<keyword evidence="3 6" id="KW-0732">Signal</keyword>
<dbReference type="EMBL" id="FQZN01000004">
    <property type="protein sequence ID" value="SHI58921.1"/>
    <property type="molecule type" value="Genomic_DNA"/>
</dbReference>
<dbReference type="Proteomes" id="UP000184192">
    <property type="component" value="Unassembled WGS sequence"/>
</dbReference>
<keyword evidence="10" id="KW-1185">Reference proteome</keyword>
<feature type="signal peptide" evidence="6">
    <location>
        <begin position="1"/>
        <end position="21"/>
    </location>
</feature>
<dbReference type="Pfam" id="PF14322">
    <property type="entry name" value="SusD-like_3"/>
    <property type="match status" value="1"/>
</dbReference>
<gene>
    <name evidence="9" type="ORF">SAMN05444350_10485</name>
</gene>
<proteinExistence type="inferred from homology"/>
<feature type="chain" id="PRO_5009916340" evidence="6">
    <location>
        <begin position="22"/>
        <end position="524"/>
    </location>
</feature>
<evidence type="ECO:0000256" key="5">
    <source>
        <dbReference type="ARBA" id="ARBA00023237"/>
    </source>
</evidence>
<feature type="domain" description="RagB/SusD" evidence="7">
    <location>
        <begin position="360"/>
        <end position="523"/>
    </location>
</feature>
<dbReference type="GO" id="GO:0009279">
    <property type="term" value="C:cell outer membrane"/>
    <property type="evidence" value="ECO:0007669"/>
    <property type="project" value="UniProtKB-SubCell"/>
</dbReference>